<evidence type="ECO:0000313" key="2">
    <source>
        <dbReference type="EMBL" id="MBB4000064.1"/>
    </source>
</evidence>
<organism evidence="2 3">
    <name type="scientific">Aureimonas pseudogalii</name>
    <dbReference type="NCBI Taxonomy" id="1744844"/>
    <lineage>
        <taxon>Bacteria</taxon>
        <taxon>Pseudomonadati</taxon>
        <taxon>Pseudomonadota</taxon>
        <taxon>Alphaproteobacteria</taxon>
        <taxon>Hyphomicrobiales</taxon>
        <taxon>Aurantimonadaceae</taxon>
        <taxon>Aureimonas</taxon>
    </lineage>
</organism>
<gene>
    <name evidence="2" type="ORF">GGR04_003938</name>
</gene>
<dbReference type="EMBL" id="JACIEK010000014">
    <property type="protein sequence ID" value="MBB4000064.1"/>
    <property type="molecule type" value="Genomic_DNA"/>
</dbReference>
<dbReference type="GO" id="GO:0047931">
    <property type="term" value="F:glucosamine kinase activity"/>
    <property type="evidence" value="ECO:0007669"/>
    <property type="project" value="UniProtKB-EC"/>
</dbReference>
<dbReference type="Gene3D" id="3.30.420.40">
    <property type="match status" value="2"/>
</dbReference>
<dbReference type="InterPro" id="IPR052519">
    <property type="entry name" value="Euk-type_GlcNAc_Kinase"/>
</dbReference>
<feature type="domain" description="ATPase BadF/BadG/BcrA/BcrD type" evidence="1">
    <location>
        <begin position="7"/>
        <end position="227"/>
    </location>
</feature>
<dbReference type="RefSeq" id="WP_183201584.1">
    <property type="nucleotide sequence ID" value="NZ_JACIEK010000014.1"/>
</dbReference>
<keyword evidence="3" id="KW-1185">Reference proteome</keyword>
<sequence>MRDLLLIGVDGGGTGCRARVRDQDGRLLGEVTGGATNVFTGVETALASILDTAIAALEAGGLGARDLARCVTGLGLAGANVPSVAAALHAQPLPFAAHAVETDAATACCGAFPEGEGAVAILGTGTAYALTHGGETRLLGGWGMMVSDVGSGADLGRRALAAALLAHDGVLAREGLPAALLAAFGDEPSAIAEFAKTALPRDFGGFSPLVWHHAEAGDAVALALVEEGLGVIEPMLRRCLALGVPRLALLGGLAPRYRPRIAADLAALVVQPAGDAMEGALALARSLLPATALRSSTSQAVA</sequence>
<dbReference type="InterPro" id="IPR002731">
    <property type="entry name" value="ATPase_BadF"/>
</dbReference>
<dbReference type="CDD" id="cd24082">
    <property type="entry name" value="ASKHA_NBD_GspK-like"/>
    <property type="match status" value="1"/>
</dbReference>
<keyword evidence="2" id="KW-0418">Kinase</keyword>
<reference evidence="2 3" key="1">
    <citation type="submission" date="2020-08" db="EMBL/GenBank/DDBJ databases">
        <title>Genomic Encyclopedia of Type Strains, Phase IV (KMG-IV): sequencing the most valuable type-strain genomes for metagenomic binning, comparative biology and taxonomic classification.</title>
        <authorList>
            <person name="Goeker M."/>
        </authorList>
    </citation>
    <scope>NUCLEOTIDE SEQUENCE [LARGE SCALE GENOMIC DNA]</scope>
    <source>
        <strain evidence="2 3">DSM 102238</strain>
    </source>
</reference>
<dbReference type="AlphaFoldDB" id="A0A7W6MLS2"/>
<evidence type="ECO:0000313" key="3">
    <source>
        <dbReference type="Proteomes" id="UP000542776"/>
    </source>
</evidence>
<dbReference type="SUPFAM" id="SSF53067">
    <property type="entry name" value="Actin-like ATPase domain"/>
    <property type="match status" value="2"/>
</dbReference>
<comment type="caution">
    <text evidence="2">The sequence shown here is derived from an EMBL/GenBank/DDBJ whole genome shotgun (WGS) entry which is preliminary data.</text>
</comment>
<dbReference type="EC" id="2.7.1.8" evidence="2"/>
<proteinExistence type="predicted"/>
<dbReference type="Proteomes" id="UP000542776">
    <property type="component" value="Unassembled WGS sequence"/>
</dbReference>
<protein>
    <submittedName>
        <fullName evidence="2">Glucosamine kinase</fullName>
        <ecNumber evidence="2">2.7.1.8</ecNumber>
    </submittedName>
</protein>
<dbReference type="PANTHER" id="PTHR43190:SF3">
    <property type="entry name" value="N-ACETYL-D-GLUCOSAMINE KINASE"/>
    <property type="match status" value="1"/>
</dbReference>
<keyword evidence="2" id="KW-0808">Transferase</keyword>
<dbReference type="PANTHER" id="PTHR43190">
    <property type="entry name" value="N-ACETYL-D-GLUCOSAMINE KINASE"/>
    <property type="match status" value="1"/>
</dbReference>
<dbReference type="InterPro" id="IPR043129">
    <property type="entry name" value="ATPase_NBD"/>
</dbReference>
<dbReference type="Pfam" id="PF01869">
    <property type="entry name" value="BcrAD_BadFG"/>
    <property type="match status" value="1"/>
</dbReference>
<accession>A0A7W6MLS2</accession>
<evidence type="ECO:0000259" key="1">
    <source>
        <dbReference type="Pfam" id="PF01869"/>
    </source>
</evidence>
<name>A0A7W6MLS2_9HYPH</name>